<dbReference type="AlphaFoldDB" id="A0A1R2BDB9"/>
<dbReference type="Proteomes" id="UP000187209">
    <property type="component" value="Unassembled WGS sequence"/>
</dbReference>
<dbReference type="GO" id="GO:0002181">
    <property type="term" value="P:cytoplasmic translation"/>
    <property type="evidence" value="ECO:0007669"/>
    <property type="project" value="TreeGrafter"/>
</dbReference>
<reference evidence="4 5" key="1">
    <citation type="submission" date="2016-11" db="EMBL/GenBank/DDBJ databases">
        <title>The macronuclear genome of Stentor coeruleus: a giant cell with tiny introns.</title>
        <authorList>
            <person name="Slabodnick M."/>
            <person name="Ruby J.G."/>
            <person name="Reiff S.B."/>
            <person name="Swart E.C."/>
            <person name="Gosai S."/>
            <person name="Prabakaran S."/>
            <person name="Witkowska E."/>
            <person name="Larue G.E."/>
            <person name="Fisher S."/>
            <person name="Freeman R.M."/>
            <person name="Gunawardena J."/>
            <person name="Chu W."/>
            <person name="Stover N.A."/>
            <person name="Gregory B.D."/>
            <person name="Nowacki M."/>
            <person name="Derisi J."/>
            <person name="Roy S.W."/>
            <person name="Marshall W.F."/>
            <person name="Sood P."/>
        </authorList>
    </citation>
    <scope>NUCLEOTIDE SEQUENCE [LARGE SCALE GENOMIC DNA]</scope>
    <source>
        <strain evidence="4">WM001</strain>
    </source>
</reference>
<evidence type="ECO:0008006" key="6">
    <source>
        <dbReference type="Google" id="ProtNLM"/>
    </source>
</evidence>
<dbReference type="InterPro" id="IPR041997">
    <property type="entry name" value="Ribosomal_eL6_KOW"/>
</dbReference>
<protein>
    <recommendedName>
        <fullName evidence="6">60S ribosomal protein L6</fullName>
    </recommendedName>
</protein>
<dbReference type="GO" id="GO:0003723">
    <property type="term" value="F:RNA binding"/>
    <property type="evidence" value="ECO:0007669"/>
    <property type="project" value="TreeGrafter"/>
</dbReference>
<evidence type="ECO:0000256" key="3">
    <source>
        <dbReference type="ARBA" id="ARBA00023274"/>
    </source>
</evidence>
<dbReference type="GO" id="GO:0022625">
    <property type="term" value="C:cytosolic large ribosomal subunit"/>
    <property type="evidence" value="ECO:0007669"/>
    <property type="project" value="TreeGrafter"/>
</dbReference>
<gene>
    <name evidence="4" type="ORF">SteCoe_26406</name>
</gene>
<sequence>MVKWYPTEDVQKVRVKRANKPSKLRGRISPGQVLILLAGKHQGKRVIFLKQLEGGLLLVTGPYKFNGVPLKRVPQAYTVPTSTKVDVSGSDFSKINDAYFAKEKENAKKTEEAFFAPKKEKKPFSDAKKAMQKSVDAGIAGKITDPIVKKYLKTKFRLRNGMFPHTLKF</sequence>
<dbReference type="EMBL" id="MPUH01000739">
    <property type="protein sequence ID" value="OMJ74625.1"/>
    <property type="molecule type" value="Genomic_DNA"/>
</dbReference>
<dbReference type="InterPro" id="IPR000915">
    <property type="entry name" value="60S_ribosomal_eL6"/>
</dbReference>
<dbReference type="CDD" id="cd13156">
    <property type="entry name" value="KOW_RPL6"/>
    <property type="match status" value="1"/>
</dbReference>
<evidence type="ECO:0000256" key="2">
    <source>
        <dbReference type="ARBA" id="ARBA00022980"/>
    </source>
</evidence>
<dbReference type="OrthoDB" id="2436667at2759"/>
<organism evidence="4 5">
    <name type="scientific">Stentor coeruleus</name>
    <dbReference type="NCBI Taxonomy" id="5963"/>
    <lineage>
        <taxon>Eukaryota</taxon>
        <taxon>Sar</taxon>
        <taxon>Alveolata</taxon>
        <taxon>Ciliophora</taxon>
        <taxon>Postciliodesmatophora</taxon>
        <taxon>Heterotrichea</taxon>
        <taxon>Heterotrichida</taxon>
        <taxon>Stentoridae</taxon>
        <taxon>Stentor</taxon>
    </lineage>
</organism>
<dbReference type="PANTHER" id="PTHR10715:SF0">
    <property type="entry name" value="LARGE RIBOSOMAL SUBUNIT PROTEIN EL6"/>
    <property type="match status" value="1"/>
</dbReference>
<keyword evidence="5" id="KW-1185">Reference proteome</keyword>
<dbReference type="SUPFAM" id="SSF50104">
    <property type="entry name" value="Translation proteins SH3-like domain"/>
    <property type="match status" value="1"/>
</dbReference>
<evidence type="ECO:0000313" key="5">
    <source>
        <dbReference type="Proteomes" id="UP000187209"/>
    </source>
</evidence>
<comment type="caution">
    <text evidence="4">The sequence shown here is derived from an EMBL/GenBank/DDBJ whole genome shotgun (WGS) entry which is preliminary data.</text>
</comment>
<evidence type="ECO:0000313" key="4">
    <source>
        <dbReference type="EMBL" id="OMJ74625.1"/>
    </source>
</evidence>
<dbReference type="GO" id="GO:0000027">
    <property type="term" value="P:ribosomal large subunit assembly"/>
    <property type="evidence" value="ECO:0007669"/>
    <property type="project" value="TreeGrafter"/>
</dbReference>
<dbReference type="FunFam" id="2.30.30.30:FF:000014">
    <property type="entry name" value="60S ribosomal protein L6"/>
    <property type="match status" value="1"/>
</dbReference>
<accession>A0A1R2BDB9</accession>
<dbReference type="InterPro" id="IPR014722">
    <property type="entry name" value="Rib_uL2_dom2"/>
</dbReference>
<dbReference type="PANTHER" id="PTHR10715">
    <property type="entry name" value="60S RIBOSOMAL PROTEIN L6"/>
    <property type="match status" value="1"/>
</dbReference>
<name>A0A1R2BDB9_9CILI</name>
<evidence type="ECO:0000256" key="1">
    <source>
        <dbReference type="ARBA" id="ARBA00010592"/>
    </source>
</evidence>
<proteinExistence type="inferred from homology"/>
<keyword evidence="2" id="KW-0689">Ribosomal protein</keyword>
<dbReference type="GO" id="GO:0003735">
    <property type="term" value="F:structural constituent of ribosome"/>
    <property type="evidence" value="ECO:0007669"/>
    <property type="project" value="InterPro"/>
</dbReference>
<dbReference type="Gene3D" id="2.30.30.30">
    <property type="match status" value="1"/>
</dbReference>
<dbReference type="InterPro" id="IPR008991">
    <property type="entry name" value="Translation_prot_SH3-like_sf"/>
</dbReference>
<dbReference type="Pfam" id="PF01159">
    <property type="entry name" value="Ribosomal_L6e"/>
    <property type="match status" value="1"/>
</dbReference>
<comment type="similarity">
    <text evidence="1">Belongs to the eukaryotic ribosomal protein eL6 family.</text>
</comment>
<keyword evidence="3" id="KW-0687">Ribonucleoprotein</keyword>